<evidence type="ECO:0000313" key="1">
    <source>
        <dbReference type="EMBL" id="KKK83577.1"/>
    </source>
</evidence>
<dbReference type="EMBL" id="LAZR01052160">
    <property type="protein sequence ID" value="KKK83577.1"/>
    <property type="molecule type" value="Genomic_DNA"/>
</dbReference>
<organism evidence="1">
    <name type="scientific">marine sediment metagenome</name>
    <dbReference type="NCBI Taxonomy" id="412755"/>
    <lineage>
        <taxon>unclassified sequences</taxon>
        <taxon>metagenomes</taxon>
        <taxon>ecological metagenomes</taxon>
    </lineage>
</organism>
<accession>A0A0F8YQC8</accession>
<reference evidence="1" key="1">
    <citation type="journal article" date="2015" name="Nature">
        <title>Complex archaea that bridge the gap between prokaryotes and eukaryotes.</title>
        <authorList>
            <person name="Spang A."/>
            <person name="Saw J.H."/>
            <person name="Jorgensen S.L."/>
            <person name="Zaremba-Niedzwiedzka K."/>
            <person name="Martijn J."/>
            <person name="Lind A.E."/>
            <person name="van Eijk R."/>
            <person name="Schleper C."/>
            <person name="Guy L."/>
            <person name="Ettema T.J."/>
        </authorList>
    </citation>
    <scope>NUCLEOTIDE SEQUENCE</scope>
</reference>
<name>A0A0F8YQC8_9ZZZZ</name>
<comment type="caution">
    <text evidence="1">The sequence shown here is derived from an EMBL/GenBank/DDBJ whole genome shotgun (WGS) entry which is preliminary data.</text>
</comment>
<proteinExistence type="predicted"/>
<dbReference type="AlphaFoldDB" id="A0A0F8YQC8"/>
<gene>
    <name evidence="1" type="ORF">LCGC14_2791970</name>
</gene>
<sequence length="76" mass="8808">MDQLTDREKAAFILGMTHAFENSRWPKHFNADDRAGWRQRAQWAKHILTGGAFNPFHVWGVRELANEELGLPFVTD</sequence>
<protein>
    <submittedName>
        <fullName evidence="1">Uncharacterized protein</fullName>
    </submittedName>
</protein>